<dbReference type="EMBL" id="JAXUIC010000002">
    <property type="protein sequence ID" value="KAK4601770.1"/>
    <property type="molecule type" value="Genomic_DNA"/>
</dbReference>
<reference evidence="1 2" key="1">
    <citation type="journal article" date="2023" name="G3 (Bethesda)">
        <title>A haplotype-resolved chromosome-scale genome for Quercus rubra L. provides insights into the genetics of adaptive traits for red oak species.</title>
        <authorList>
            <person name="Kapoor B."/>
            <person name="Jenkins J."/>
            <person name="Schmutz J."/>
            <person name="Zhebentyayeva T."/>
            <person name="Kuelheim C."/>
            <person name="Coggeshall M."/>
            <person name="Heim C."/>
            <person name="Lasky J.R."/>
            <person name="Leites L."/>
            <person name="Islam-Faridi N."/>
            <person name="Romero-Severson J."/>
            <person name="DeLeo V.L."/>
            <person name="Lucas S.M."/>
            <person name="Lazic D."/>
            <person name="Gailing O."/>
            <person name="Carlson J."/>
            <person name="Staton M."/>
        </authorList>
    </citation>
    <scope>NUCLEOTIDE SEQUENCE [LARGE SCALE GENOMIC DNA]</scope>
    <source>
        <strain evidence="1">Pseudo-F2</strain>
    </source>
</reference>
<gene>
    <name evidence="1" type="ORF">RGQ29_011055</name>
</gene>
<sequence length="221" mass="26296">MWLKAKGFLDKVKSWWENYHFQETPSYILAKKLTALKSDLEKWNKTNFGNITAKKQHLWSKLYALDVKEDNQPLTEEEKLEKATFHAELEKEALLEEISWRQKSRVLYLKEGDSNTRFFHKMVNSNRRNNCIENLMIDGALSSNQDRIANHIEQFYMNLYSEQQEQHPFLDVLNFPRISGDNVDWLERPFEEAKIFEVIKEFNGDKSPRLDGFSMDFFQAC</sequence>
<dbReference type="AlphaFoldDB" id="A0AAN7FWH1"/>
<evidence type="ECO:0000313" key="1">
    <source>
        <dbReference type="EMBL" id="KAK4601770.1"/>
    </source>
</evidence>
<comment type="caution">
    <text evidence="1">The sequence shown here is derived from an EMBL/GenBank/DDBJ whole genome shotgun (WGS) entry which is preliminary data.</text>
</comment>
<name>A0AAN7FWH1_QUERU</name>
<organism evidence="1 2">
    <name type="scientific">Quercus rubra</name>
    <name type="common">Northern red oak</name>
    <name type="synonym">Quercus borealis</name>
    <dbReference type="NCBI Taxonomy" id="3512"/>
    <lineage>
        <taxon>Eukaryota</taxon>
        <taxon>Viridiplantae</taxon>
        <taxon>Streptophyta</taxon>
        <taxon>Embryophyta</taxon>
        <taxon>Tracheophyta</taxon>
        <taxon>Spermatophyta</taxon>
        <taxon>Magnoliopsida</taxon>
        <taxon>eudicotyledons</taxon>
        <taxon>Gunneridae</taxon>
        <taxon>Pentapetalae</taxon>
        <taxon>rosids</taxon>
        <taxon>fabids</taxon>
        <taxon>Fagales</taxon>
        <taxon>Fagaceae</taxon>
        <taxon>Quercus</taxon>
    </lineage>
</organism>
<accession>A0AAN7FWH1</accession>
<dbReference type="Proteomes" id="UP001324115">
    <property type="component" value="Unassembled WGS sequence"/>
</dbReference>
<protein>
    <submittedName>
        <fullName evidence="1">Uncharacterized protein</fullName>
    </submittedName>
</protein>
<keyword evidence="2" id="KW-1185">Reference proteome</keyword>
<evidence type="ECO:0000313" key="2">
    <source>
        <dbReference type="Proteomes" id="UP001324115"/>
    </source>
</evidence>
<proteinExistence type="predicted"/>